<sequence>MRRRHTAVTGAVLGAVVLGGMVGTAPTAAAVGSKACKRWVSWHSRADVTYHLRVAPDQDSRSRGLVYKGTRFYSPCHAGVWSYIKVKSGHLKGKKGWIAGL</sequence>
<organism evidence="2 3">
    <name type="scientific">Streptomyces smyrnaeus</name>
    <dbReference type="NCBI Taxonomy" id="1387713"/>
    <lineage>
        <taxon>Bacteria</taxon>
        <taxon>Bacillati</taxon>
        <taxon>Actinomycetota</taxon>
        <taxon>Actinomycetes</taxon>
        <taxon>Kitasatosporales</taxon>
        <taxon>Streptomycetaceae</taxon>
        <taxon>Streptomyces</taxon>
    </lineage>
</organism>
<gene>
    <name evidence="2" type="ORF">JW613_31180</name>
</gene>
<keyword evidence="3" id="KW-1185">Reference proteome</keyword>
<evidence type="ECO:0000313" key="2">
    <source>
        <dbReference type="EMBL" id="MBO8202705.1"/>
    </source>
</evidence>
<protein>
    <submittedName>
        <fullName evidence="2">SH3 domain-containing protein</fullName>
    </submittedName>
</protein>
<feature type="chain" id="PRO_5046976193" evidence="1">
    <location>
        <begin position="30"/>
        <end position="101"/>
    </location>
</feature>
<dbReference type="Proteomes" id="UP000721954">
    <property type="component" value="Unassembled WGS sequence"/>
</dbReference>
<dbReference type="RefSeq" id="WP_209214221.1">
    <property type="nucleotide sequence ID" value="NZ_JAFFZM010000027.1"/>
</dbReference>
<evidence type="ECO:0000256" key="1">
    <source>
        <dbReference type="SAM" id="SignalP"/>
    </source>
</evidence>
<comment type="caution">
    <text evidence="2">The sequence shown here is derived from an EMBL/GenBank/DDBJ whole genome shotgun (WGS) entry which is preliminary data.</text>
</comment>
<dbReference type="EMBL" id="JAFFZM010000027">
    <property type="protein sequence ID" value="MBO8202705.1"/>
    <property type="molecule type" value="Genomic_DNA"/>
</dbReference>
<evidence type="ECO:0000313" key="3">
    <source>
        <dbReference type="Proteomes" id="UP000721954"/>
    </source>
</evidence>
<feature type="signal peptide" evidence="1">
    <location>
        <begin position="1"/>
        <end position="29"/>
    </location>
</feature>
<name>A0ABS3Y507_9ACTN</name>
<reference evidence="2 3" key="1">
    <citation type="submission" date="2021-02" db="EMBL/GenBank/DDBJ databases">
        <title>Streptomyces spirodelae sp. nov., isolated from duckweed.</title>
        <authorList>
            <person name="Saimee Y."/>
            <person name="Duangmal K."/>
        </authorList>
    </citation>
    <scope>NUCLEOTIDE SEQUENCE [LARGE SCALE GENOMIC DNA]</scope>
    <source>
        <strain evidence="2 3">DSM 42105</strain>
    </source>
</reference>
<accession>A0ABS3Y507</accession>
<dbReference type="GeneID" id="96263080"/>
<proteinExistence type="predicted"/>
<keyword evidence="1" id="KW-0732">Signal</keyword>